<dbReference type="PANTHER" id="PTHR36109:SF2">
    <property type="entry name" value="MEMBRANE PROTEIN"/>
    <property type="match status" value="1"/>
</dbReference>
<evidence type="ECO:0000313" key="2">
    <source>
        <dbReference type="EMBL" id="AFZ11071.1"/>
    </source>
</evidence>
<feature type="domain" description="General stress protein 17M-like" evidence="1">
    <location>
        <begin position="10"/>
        <end position="82"/>
    </location>
</feature>
<dbReference type="EMBL" id="CP003620">
    <property type="protein sequence ID" value="AFZ11071.1"/>
    <property type="molecule type" value="Genomic_DNA"/>
</dbReference>
<dbReference type="eggNOG" id="COG3861">
    <property type="taxonomic scope" value="Bacteria"/>
</dbReference>
<dbReference type="InterPro" id="IPR052948">
    <property type="entry name" value="Low_temp-induced_all0457"/>
</dbReference>
<dbReference type="Proteomes" id="UP000010472">
    <property type="component" value="Chromosome"/>
</dbReference>
<dbReference type="InterPro" id="IPR025889">
    <property type="entry name" value="GSP17M-like_dom"/>
</dbReference>
<dbReference type="HOGENOM" id="CLU_083853_0_0_3"/>
<evidence type="ECO:0000259" key="1">
    <source>
        <dbReference type="Pfam" id="PF11181"/>
    </source>
</evidence>
<sequence>MALGYEKRAVGVFSSSQEAQDALAELRDAGFPMSKVSVIAKDGDASKFVDSDVRDADGNKADDGAKTGAATGGALGGLTGLLVGLGAIAIPGIGPVMLAGAAATAIATTLSGAAIGAAAGGIIGSLVGLGIPEERATVYNERVNRGHYLVMLDGTEDEIRRAEAILSRRGVQEWGVYDIPNSAPIPATHTSTTSTTVEHEGIRDADDLVVIVDKRDEVR</sequence>
<evidence type="ECO:0000313" key="3">
    <source>
        <dbReference type="Proteomes" id="UP000010472"/>
    </source>
</evidence>
<accession>K9VT30</accession>
<name>K9VT30_9CYAN</name>
<keyword evidence="3" id="KW-1185">Reference proteome</keyword>
<protein>
    <recommendedName>
        <fullName evidence="1">General stress protein 17M-like domain-containing protein</fullName>
    </recommendedName>
</protein>
<gene>
    <name evidence="2" type="ORF">Cri9333_0071</name>
</gene>
<organism evidence="2 3">
    <name type="scientific">Crinalium epipsammum PCC 9333</name>
    <dbReference type="NCBI Taxonomy" id="1173022"/>
    <lineage>
        <taxon>Bacteria</taxon>
        <taxon>Bacillati</taxon>
        <taxon>Cyanobacteriota</taxon>
        <taxon>Cyanophyceae</taxon>
        <taxon>Gomontiellales</taxon>
        <taxon>Gomontiellaceae</taxon>
        <taxon>Crinalium</taxon>
    </lineage>
</organism>
<proteinExistence type="predicted"/>
<dbReference type="RefSeq" id="WP_015201215.1">
    <property type="nucleotide sequence ID" value="NC_019753.1"/>
</dbReference>
<reference evidence="2 3" key="1">
    <citation type="submission" date="2012-06" db="EMBL/GenBank/DDBJ databases">
        <title>Finished chromosome of genome of Crinalium epipsammum PCC 9333.</title>
        <authorList>
            <consortium name="US DOE Joint Genome Institute"/>
            <person name="Gugger M."/>
            <person name="Coursin T."/>
            <person name="Rippka R."/>
            <person name="Tandeau De Marsac N."/>
            <person name="Huntemann M."/>
            <person name="Wei C.-L."/>
            <person name="Han J."/>
            <person name="Detter J.C."/>
            <person name="Han C."/>
            <person name="Tapia R."/>
            <person name="Davenport K."/>
            <person name="Daligault H."/>
            <person name="Erkkila T."/>
            <person name="Gu W."/>
            <person name="Munk A.C.C."/>
            <person name="Teshima H."/>
            <person name="Xu Y."/>
            <person name="Chain P."/>
            <person name="Chen A."/>
            <person name="Krypides N."/>
            <person name="Mavromatis K."/>
            <person name="Markowitz V."/>
            <person name="Szeto E."/>
            <person name="Ivanova N."/>
            <person name="Mikhailova N."/>
            <person name="Ovchinnikova G."/>
            <person name="Pagani I."/>
            <person name="Pati A."/>
            <person name="Goodwin L."/>
            <person name="Peters L."/>
            <person name="Pitluck S."/>
            <person name="Woyke T."/>
            <person name="Kerfeld C."/>
        </authorList>
    </citation>
    <scope>NUCLEOTIDE SEQUENCE [LARGE SCALE GENOMIC DNA]</scope>
    <source>
        <strain evidence="2 3">PCC 9333</strain>
    </source>
</reference>
<dbReference type="Pfam" id="PF11181">
    <property type="entry name" value="YflT"/>
    <property type="match status" value="1"/>
</dbReference>
<dbReference type="KEGG" id="cep:Cri9333_0071"/>
<dbReference type="STRING" id="1173022.Cri9333_0071"/>
<dbReference type="OrthoDB" id="462701at2"/>
<dbReference type="PANTHER" id="PTHR36109">
    <property type="entry name" value="MEMBRANE PROTEIN-RELATED"/>
    <property type="match status" value="1"/>
</dbReference>
<dbReference type="AlphaFoldDB" id="K9VT30"/>
<dbReference type="PATRIC" id="fig|1173022.3.peg.77"/>